<dbReference type="GO" id="GO:0016020">
    <property type="term" value="C:membrane"/>
    <property type="evidence" value="ECO:0007669"/>
    <property type="project" value="UniProtKB-SubCell"/>
</dbReference>
<accession>A0ABD1F892</accession>
<evidence type="ECO:0000256" key="1">
    <source>
        <dbReference type="ARBA" id="ARBA00004141"/>
    </source>
</evidence>
<dbReference type="Proteomes" id="UP001566132">
    <property type="component" value="Unassembled WGS sequence"/>
</dbReference>
<keyword evidence="8" id="KW-1185">Reference proteome</keyword>
<proteinExistence type="inferred from homology"/>
<evidence type="ECO:0000256" key="4">
    <source>
        <dbReference type="ARBA" id="ARBA00022989"/>
    </source>
</evidence>
<dbReference type="PANTHER" id="PTHR13180">
    <property type="entry name" value="SMALL MEMBRANE PROTEIN-RELATED"/>
    <property type="match status" value="1"/>
</dbReference>
<organism evidence="7 8">
    <name type="scientific">Hypothenemus hampei</name>
    <name type="common">Coffee berry borer</name>
    <dbReference type="NCBI Taxonomy" id="57062"/>
    <lineage>
        <taxon>Eukaryota</taxon>
        <taxon>Metazoa</taxon>
        <taxon>Ecdysozoa</taxon>
        <taxon>Arthropoda</taxon>
        <taxon>Hexapoda</taxon>
        <taxon>Insecta</taxon>
        <taxon>Pterygota</taxon>
        <taxon>Neoptera</taxon>
        <taxon>Endopterygota</taxon>
        <taxon>Coleoptera</taxon>
        <taxon>Polyphaga</taxon>
        <taxon>Cucujiformia</taxon>
        <taxon>Curculionidae</taxon>
        <taxon>Scolytinae</taxon>
        <taxon>Hypothenemus</taxon>
    </lineage>
</organism>
<evidence type="ECO:0000313" key="7">
    <source>
        <dbReference type="EMBL" id="KAL1513792.1"/>
    </source>
</evidence>
<keyword evidence="3 6" id="KW-0812">Transmembrane</keyword>
<protein>
    <recommendedName>
        <fullName evidence="9">Transmembrane protein 50A</fullName>
    </recommendedName>
</protein>
<evidence type="ECO:0000256" key="2">
    <source>
        <dbReference type="ARBA" id="ARBA00005335"/>
    </source>
</evidence>
<dbReference type="EMBL" id="JBDJPC010000002">
    <property type="protein sequence ID" value="KAL1513792.1"/>
    <property type="molecule type" value="Genomic_DNA"/>
</dbReference>
<sequence length="152" mass="17824">MYNVSSLRFHLNALQINLLISAISSLLFFTGWWVIADVDVYRIILKNKTYYVPGIISTFAFLFTNIVPAHYFYDSFTYRHGCFTPAVARTYLLMWLMISFGCLIGSFYILINDFILDQDKQQWPGYGICLQNCFIFTANMLLRFGKKHDPFY</sequence>
<keyword evidence="5 6" id="KW-0472">Membrane</keyword>
<feature type="transmembrane region" description="Helical" evidence="6">
    <location>
        <begin position="92"/>
        <end position="111"/>
    </location>
</feature>
<gene>
    <name evidence="7" type="ORF">ABEB36_003153</name>
</gene>
<dbReference type="Pfam" id="PF05255">
    <property type="entry name" value="UPF0220"/>
    <property type="match status" value="1"/>
</dbReference>
<comment type="subcellular location">
    <subcellularLocation>
        <location evidence="1">Membrane</location>
        <topology evidence="1">Multi-pass membrane protein</topology>
    </subcellularLocation>
</comment>
<dbReference type="AlphaFoldDB" id="A0ABD1F892"/>
<feature type="transmembrane region" description="Helical" evidence="6">
    <location>
        <begin position="12"/>
        <end position="35"/>
    </location>
</feature>
<dbReference type="InterPro" id="IPR007919">
    <property type="entry name" value="UPF0220"/>
</dbReference>
<comment type="caution">
    <text evidence="7">The sequence shown here is derived from an EMBL/GenBank/DDBJ whole genome shotgun (WGS) entry which is preliminary data.</text>
</comment>
<evidence type="ECO:0000313" key="8">
    <source>
        <dbReference type="Proteomes" id="UP001566132"/>
    </source>
</evidence>
<evidence type="ECO:0000256" key="5">
    <source>
        <dbReference type="ARBA" id="ARBA00023136"/>
    </source>
</evidence>
<feature type="transmembrane region" description="Helical" evidence="6">
    <location>
        <begin position="123"/>
        <end position="142"/>
    </location>
</feature>
<comment type="similarity">
    <text evidence="2">Belongs to the UPF0220 family.</text>
</comment>
<reference evidence="7 8" key="1">
    <citation type="submission" date="2024-05" db="EMBL/GenBank/DDBJ databases">
        <title>Genetic variation in Jamaican populations of the coffee berry borer (Hypothenemus hampei).</title>
        <authorList>
            <person name="Errbii M."/>
            <person name="Myrie A."/>
        </authorList>
    </citation>
    <scope>NUCLEOTIDE SEQUENCE [LARGE SCALE GENOMIC DNA]</scope>
    <source>
        <strain evidence="7">JA-Hopewell-2020-01-JO</strain>
        <tissue evidence="7">Whole body</tissue>
    </source>
</reference>
<feature type="transmembrane region" description="Helical" evidence="6">
    <location>
        <begin position="50"/>
        <end position="72"/>
    </location>
</feature>
<evidence type="ECO:0008006" key="9">
    <source>
        <dbReference type="Google" id="ProtNLM"/>
    </source>
</evidence>
<name>A0ABD1F892_HYPHA</name>
<evidence type="ECO:0000256" key="6">
    <source>
        <dbReference type="SAM" id="Phobius"/>
    </source>
</evidence>
<keyword evidence="4 6" id="KW-1133">Transmembrane helix</keyword>
<evidence type="ECO:0000256" key="3">
    <source>
        <dbReference type="ARBA" id="ARBA00022692"/>
    </source>
</evidence>